<dbReference type="EnsemblBacteria" id="ABQ87322">
    <property type="protein sequence ID" value="ABQ87322"/>
    <property type="gene ID" value="Msm_1117"/>
</dbReference>
<feature type="compositionally biased region" description="Polar residues" evidence="1">
    <location>
        <begin position="1484"/>
        <end position="1495"/>
    </location>
</feature>
<dbReference type="STRING" id="420247.Msm_1117"/>
<keyword evidence="2" id="KW-0472">Membrane</keyword>
<dbReference type="InterPro" id="IPR003672">
    <property type="entry name" value="CobN/Mg_chltase"/>
</dbReference>
<dbReference type="Gene3D" id="2.60.40.1120">
    <property type="entry name" value="Carboxypeptidase-like, regulatory domain"/>
    <property type="match status" value="1"/>
</dbReference>
<keyword evidence="2" id="KW-0812">Transmembrane</keyword>
<evidence type="ECO:0000259" key="3">
    <source>
        <dbReference type="Pfam" id="PF02514"/>
    </source>
</evidence>
<dbReference type="SUPFAM" id="SSF49478">
    <property type="entry name" value="Cna protein B-type domain"/>
    <property type="match status" value="1"/>
</dbReference>
<dbReference type="GO" id="GO:0051116">
    <property type="term" value="F:cobaltochelatase activity"/>
    <property type="evidence" value="ECO:0007669"/>
    <property type="project" value="UniProtKB-EC"/>
</dbReference>
<dbReference type="BioCyc" id="MSMI420247:GHWZ-1148-MONOMER"/>
<evidence type="ECO:0000256" key="1">
    <source>
        <dbReference type="SAM" id="MobiDB-lite"/>
    </source>
</evidence>
<evidence type="ECO:0000313" key="4">
    <source>
        <dbReference type="EMBL" id="ABQ87322.1"/>
    </source>
</evidence>
<dbReference type="PANTHER" id="PTHR44119">
    <property type="entry name" value="MAGNESIUM-CHELATASE SUBUNIT CHLH, CHLOROPLASTIC"/>
    <property type="match status" value="1"/>
</dbReference>
<sequence length="1592" mass="176475">MFIMTMGIVSAQDVSNNETIVSNDVLGDVIGVSVDEVSNIYYTDVISANAGDSSIDIHTKDSYNPTTKTWVEDGVDLAGVNITVLDSSNNLVFAGKTGAGGAYSIGNLAAGNYKVQLSYSTYETHTENVNLGSHSSVLVNYMFVPDIMLLVSYESHSEKVDYLMSLSKRVAYISTTDYDKTREWLLEYANFVHVDMFAEGSYSLFTSQVLKNLLSSSPANAKYNVAYTFGVYNDEIIKNIGIHFVGASAADNSYNTVENTYIGSYFQAQDINNSDVLKSNMENYLKYVYYLINPQKYTNPTLQEGGAPQLSPECGIYHPDFGMFSVVPKASEINQWILSHPGYNDDKKGSLNWMTGEYEQWMKTELNPAELFRQFENKYMNMKNPETKFIAIASYYCGGSVVDALIRTYEANGRSAFNIFKTGITPSMSSILLTLTQTSQIGISAIASLYSWSLDYGKGSAEDDLVKINLTVVKGLVDISQTSFDSELGAQMEWTFSVSIPSFEGVFGPVILSYKDNMGKVHVVQSGIEKMVKMTTGWADLKDMDNSSKVVSVVLYNYPPGKAEIGASYLDVFQSAHDILEHLADAGYDIGMDKSDIPSVDDLSDLIIEMGNKGTWAQGLLNQYVEKYWNQLMEHHQLITLDEFYNLTKDMNQTLYKQMVDRWGAGLGEIMVYNKTYIVIPGMWFGKVFITFQPSRGWEEIQNYHDLTLPPHQQYVTFYKWLDKTIGCDAIINLGTHGTVEWLPGRNIGVHEGDWTFELTLTPTIYPYIVSNPGEAMVARDRIGSMMITHMTPAMVISELYGNYTTLSNYIDHYNEQVKNNVSANAEAYKKLILELAPTLGFDKPADGQKFDDWLEGLHNYLDSMAEDFNTFGLHTLGKVLNGTELVEEVITITTSRTDVYTQILHHIYPELKNKDYYDDIKGDRQYEGQKLVVINWFRSFVENLVNGTASVDKLAEMDEFKVYNKSSGLYESLVFASKVISQIQNNNEWNALLAALSGSYTTAGLFADPAYSDSIPTGHIGHSSDASKMPSKAAYESAVNVVDLLLANYYEEHGSWPELTALILWGTEILRTEGIGVAEFMYFLGCKPTWSRSGDITGVELIPINNLTVKLSNGSVVNRPRVDVFASMVTSNTNWIKLMLTAVSLALNSTDDDVSNNFLKKHYAENPMTDRLFGLPGAVLEGTGMNSLIPNTANWNITTINSDLADIYLSRVSYSWTLDEHGNIVINNERKNYEYLLGKVDLITQNFDSTWRFFDSDDYYDWFGGLYNAAKQLGAKPDTAFVDIRNKNDYISRTYDEELEFEIRSKILNPLYYNALFSTRAGSLSYAAQMQNLYGGLIVANKNLNTQLGNEIANTYLGLASGVGNVAQAAAWQSMAAWMMYLNYQGKWDASPDMVTKLADNMIQMAIQYGVACCHHTCKNLDFNMKLIQSSSLSSADKAKYSQILAQATLTDPLYKDDSSSDSSNPDDSNGDTSDTDDNNNDQVLVNGTTNNDQSGSGEAGGATAAGLDTSVDPADAKIASPQSKDASSQSDSSKGQSGATAHEISKSSASKSAAGQSSTPVVLIIAVICLIAIFVVGYARNKHENDEDDY</sequence>
<feature type="compositionally biased region" description="Low complexity" evidence="1">
    <location>
        <begin position="1548"/>
        <end position="1557"/>
    </location>
</feature>
<dbReference type="Pfam" id="PF13620">
    <property type="entry name" value="CarboxypepD_reg"/>
    <property type="match status" value="1"/>
</dbReference>
<feature type="compositionally biased region" description="Low complexity" evidence="1">
    <location>
        <begin position="1525"/>
        <end position="1541"/>
    </location>
</feature>
<feature type="region of interest" description="Disordered" evidence="1">
    <location>
        <begin position="1454"/>
        <end position="1557"/>
    </location>
</feature>
<gene>
    <name evidence="4" type="ordered locus">Msm_1117</name>
</gene>
<accession>A5UM94</accession>
<evidence type="ECO:0000313" key="5">
    <source>
        <dbReference type="Proteomes" id="UP000001992"/>
    </source>
</evidence>
<dbReference type="PANTHER" id="PTHR44119:SF4">
    <property type="entry name" value="AEROBIC COBALTOCHELATASE SUBUNIT COBN"/>
    <property type="match status" value="1"/>
</dbReference>
<protein>
    <submittedName>
        <fullName evidence="4">Cobalamin biosynthesis protein N, CobN</fullName>
        <ecNumber evidence="4">6.6.1.2</ecNumber>
    </submittedName>
</protein>
<dbReference type="EMBL" id="CP000678">
    <property type="protein sequence ID" value="ABQ87322.1"/>
    <property type="molecule type" value="Genomic_DNA"/>
</dbReference>
<dbReference type="CDD" id="cd10150">
    <property type="entry name" value="CobN_like"/>
    <property type="match status" value="1"/>
</dbReference>
<feature type="compositionally biased region" description="Low complexity" evidence="1">
    <location>
        <begin position="1462"/>
        <end position="1474"/>
    </location>
</feature>
<organism evidence="4 5">
    <name type="scientific">Methanobrevibacter smithii (strain ATCC 35061 / DSM 861 / OCM 144 / PS)</name>
    <dbReference type="NCBI Taxonomy" id="420247"/>
    <lineage>
        <taxon>Archaea</taxon>
        <taxon>Methanobacteriati</taxon>
        <taxon>Methanobacteriota</taxon>
        <taxon>Methanomada group</taxon>
        <taxon>Methanobacteria</taxon>
        <taxon>Methanobacteriales</taxon>
        <taxon>Methanobacteriaceae</taxon>
        <taxon>Methanobrevibacter</taxon>
    </lineage>
</organism>
<evidence type="ECO:0000256" key="2">
    <source>
        <dbReference type="SAM" id="Phobius"/>
    </source>
</evidence>
<dbReference type="eggNOG" id="arCOG03022">
    <property type="taxonomic scope" value="Archaea"/>
</dbReference>
<name>A5UM94_METS3</name>
<dbReference type="HOGENOM" id="CLU_002017_4_1_2"/>
<dbReference type="PATRIC" id="fig|420247.28.peg.1116"/>
<feature type="transmembrane region" description="Helical" evidence="2">
    <location>
        <begin position="1563"/>
        <end position="1581"/>
    </location>
</feature>
<proteinExistence type="predicted"/>
<dbReference type="Proteomes" id="UP000001992">
    <property type="component" value="Chromosome"/>
</dbReference>
<reference evidence="4 5" key="1">
    <citation type="journal article" date="2007" name="Proc. Natl. Acad. Sci. U.S.A.">
        <title>Genomic and metabolic adaptations of Methanobrevibacter smithii to the human gut.</title>
        <authorList>
            <person name="Samuel B.S."/>
            <person name="Hansen E.E."/>
            <person name="Manchester J.K."/>
            <person name="Coutinho P.M."/>
            <person name="Henrissat B."/>
            <person name="Fulton R."/>
            <person name="Latreille P."/>
            <person name="Kim K."/>
            <person name="Wilson R.K."/>
            <person name="Gordon J.I."/>
        </authorList>
    </citation>
    <scope>NUCLEOTIDE SEQUENCE [LARGE SCALE GENOMIC DNA]</scope>
    <source>
        <strain evidence="5">ATCC 35061 / DSM 861 / OCM 144 / PS</strain>
    </source>
</reference>
<dbReference type="EC" id="6.6.1.2" evidence="4"/>
<keyword evidence="2" id="KW-1133">Transmembrane helix</keyword>
<dbReference type="KEGG" id="msi:Msm_1117"/>
<feature type="domain" description="CobN/magnesium chelatase" evidence="3">
    <location>
        <begin position="279"/>
        <end position="1395"/>
    </location>
</feature>
<keyword evidence="4" id="KW-0436">Ligase</keyword>
<dbReference type="Pfam" id="PF02514">
    <property type="entry name" value="CobN-Mg_chel"/>
    <property type="match status" value="1"/>
</dbReference>
<keyword evidence="5" id="KW-1185">Reference proteome</keyword>